<dbReference type="OrthoDB" id="1744869at2759"/>
<reference evidence="1 2" key="1">
    <citation type="submission" date="2018-08" db="EMBL/GenBank/DDBJ databases">
        <title>Draft genome of the lignicolous fungus Coniochaeta pulveracea.</title>
        <authorList>
            <person name="Borstlap C.J."/>
            <person name="De Witt R.N."/>
            <person name="Botha A."/>
            <person name="Volschenk H."/>
        </authorList>
    </citation>
    <scope>NUCLEOTIDE SEQUENCE [LARGE SCALE GENOMIC DNA]</scope>
    <source>
        <strain evidence="1 2">CAB683</strain>
    </source>
</reference>
<organism evidence="1 2">
    <name type="scientific">Coniochaeta pulveracea</name>
    <dbReference type="NCBI Taxonomy" id="177199"/>
    <lineage>
        <taxon>Eukaryota</taxon>
        <taxon>Fungi</taxon>
        <taxon>Dikarya</taxon>
        <taxon>Ascomycota</taxon>
        <taxon>Pezizomycotina</taxon>
        <taxon>Sordariomycetes</taxon>
        <taxon>Sordariomycetidae</taxon>
        <taxon>Coniochaetales</taxon>
        <taxon>Coniochaetaceae</taxon>
        <taxon>Coniochaeta</taxon>
    </lineage>
</organism>
<evidence type="ECO:0000313" key="2">
    <source>
        <dbReference type="Proteomes" id="UP000275385"/>
    </source>
</evidence>
<name>A0A420XWZ9_9PEZI</name>
<sequence>MYNAAMLTRLPWRRSSHTPLKLSLRLYRGYHVPSDTFAIPTSYTIAVGPNTTKKEALQALKNKVVRSSPTTKTLDHPCGTSNPSTQHCSATVIIASRSLASWLEDPAFIISLIKSNARRYKALSRADSQPEDVGDDPLLVAPGPEISILTAAVDSIPLPTRRKDQGWGNGFSTQGISVIQGIPSQLLEGLWENAAASRQNDPDTSAGLTFKLPDLEGKTAEGTVEVTMPVANTVFHNGRSSTMFASRWAGSTWTDYKVVEQRDVTQTSVCLRQKKTNSPEYSTITIPMLPLTQPRRIVSGLGNIIRQVEVDTEETGRKAVPASMELEDKIPHMLSAREEMGLGPIEGPVGVWALVIPPKVAETLPIMAPLTHGVSEFNPAEHIRPLLEAGCRIYRVLSGGGGWGDKKGLLSLDPQTKFSTTDDEDIDTFARSFLGQHSGSDKTSGSGDIISPGDYVSFFVDTETYPVRRIAEPRRDTVEKFQLGVDLPEKHDGTYSSPELMTERPATEVFLNYFGAASGQAIFVGPEEFTGLDRPRLEEKPDQSFRSGVGYGLSSSKIDTPGTRISVFAS</sequence>
<keyword evidence="2" id="KW-1185">Reference proteome</keyword>
<dbReference type="STRING" id="177199.A0A420XWZ9"/>
<proteinExistence type="predicted"/>
<accession>A0A420XWZ9</accession>
<dbReference type="Proteomes" id="UP000275385">
    <property type="component" value="Unassembled WGS sequence"/>
</dbReference>
<gene>
    <name evidence="1" type="ORF">DL546_001414</name>
</gene>
<evidence type="ECO:0000313" key="1">
    <source>
        <dbReference type="EMBL" id="RKU40181.1"/>
    </source>
</evidence>
<comment type="caution">
    <text evidence="1">The sequence shown here is derived from an EMBL/GenBank/DDBJ whole genome shotgun (WGS) entry which is preliminary data.</text>
</comment>
<dbReference type="EMBL" id="QVQW01000116">
    <property type="protein sequence ID" value="RKU40181.1"/>
    <property type="molecule type" value="Genomic_DNA"/>
</dbReference>
<protein>
    <submittedName>
        <fullName evidence="1">Uncharacterized protein</fullName>
    </submittedName>
</protein>
<dbReference type="AlphaFoldDB" id="A0A420XWZ9"/>